<dbReference type="PANTHER" id="PTHR45784">
    <property type="entry name" value="C-TYPE LECTIN DOMAIN FAMILY 20 MEMBER A-RELATED"/>
    <property type="match status" value="1"/>
</dbReference>
<accession>A0A5A9PKL7</accession>
<gene>
    <name evidence="4" type="ORF">E1301_Tti018152</name>
</gene>
<dbReference type="AlphaFoldDB" id="A0A5A9PKL7"/>
<evidence type="ECO:0000256" key="1">
    <source>
        <dbReference type="ARBA" id="ARBA00023157"/>
    </source>
</evidence>
<reference evidence="4 5" key="1">
    <citation type="journal article" date="2019" name="Mol. Ecol. Resour.">
        <title>Chromosome-level genome assembly of Triplophysa tibetana, a fish adapted to the harsh high-altitude environment of the Tibetan Plateau.</title>
        <authorList>
            <person name="Yang X."/>
            <person name="Liu H."/>
            <person name="Ma Z."/>
            <person name="Zou Y."/>
            <person name="Zou M."/>
            <person name="Mao Y."/>
            <person name="Li X."/>
            <person name="Wang H."/>
            <person name="Chen T."/>
            <person name="Wang W."/>
            <person name="Yang R."/>
        </authorList>
    </citation>
    <scope>NUCLEOTIDE SEQUENCE [LARGE SCALE GENOMIC DNA]</scope>
    <source>
        <strain evidence="4">TTIB1903HZAU</strain>
        <tissue evidence="4">Muscle</tissue>
    </source>
</reference>
<proteinExistence type="predicted"/>
<dbReference type="InterPro" id="IPR018378">
    <property type="entry name" value="C-type_lectin_CS"/>
</dbReference>
<organism evidence="4 5">
    <name type="scientific">Triplophysa tibetana</name>
    <dbReference type="NCBI Taxonomy" id="1572043"/>
    <lineage>
        <taxon>Eukaryota</taxon>
        <taxon>Metazoa</taxon>
        <taxon>Chordata</taxon>
        <taxon>Craniata</taxon>
        <taxon>Vertebrata</taxon>
        <taxon>Euteleostomi</taxon>
        <taxon>Actinopterygii</taxon>
        <taxon>Neopterygii</taxon>
        <taxon>Teleostei</taxon>
        <taxon>Ostariophysi</taxon>
        <taxon>Cypriniformes</taxon>
        <taxon>Nemacheilidae</taxon>
        <taxon>Triplophysa</taxon>
    </lineage>
</organism>
<dbReference type="EMBL" id="SOYY01000005">
    <property type="protein sequence ID" value="KAA0721287.1"/>
    <property type="molecule type" value="Genomic_DNA"/>
</dbReference>
<dbReference type="InterPro" id="IPR016187">
    <property type="entry name" value="CTDL_fold"/>
</dbReference>
<dbReference type="PROSITE" id="PS00615">
    <property type="entry name" value="C_TYPE_LECTIN_1"/>
    <property type="match status" value="1"/>
</dbReference>
<dbReference type="SMART" id="SM00034">
    <property type="entry name" value="CLECT"/>
    <property type="match status" value="2"/>
</dbReference>
<dbReference type="Proteomes" id="UP000324632">
    <property type="component" value="Chromosome 5"/>
</dbReference>
<dbReference type="PANTHER" id="PTHR45784:SF5">
    <property type="entry name" value="C-TYPE LECTIN DOMAIN FAMILY 20 MEMBER A-RELATED"/>
    <property type="match status" value="1"/>
</dbReference>
<dbReference type="InterPro" id="IPR016186">
    <property type="entry name" value="C-type_lectin-like/link_sf"/>
</dbReference>
<evidence type="ECO:0000259" key="3">
    <source>
        <dbReference type="PROSITE" id="PS50041"/>
    </source>
</evidence>
<feature type="region of interest" description="Disordered" evidence="2">
    <location>
        <begin position="352"/>
        <end position="396"/>
    </location>
</feature>
<dbReference type="InterPro" id="IPR001304">
    <property type="entry name" value="C-type_lectin-like"/>
</dbReference>
<comment type="caution">
    <text evidence="4">The sequence shown here is derived from an EMBL/GenBank/DDBJ whole genome shotgun (WGS) entry which is preliminary data.</text>
</comment>
<evidence type="ECO:0000313" key="4">
    <source>
        <dbReference type="EMBL" id="KAA0721287.1"/>
    </source>
</evidence>
<feature type="domain" description="C-type lectin" evidence="3">
    <location>
        <begin position="9"/>
        <end position="123"/>
    </location>
</feature>
<feature type="compositionally biased region" description="Basic and acidic residues" evidence="2">
    <location>
        <begin position="369"/>
        <end position="390"/>
    </location>
</feature>
<evidence type="ECO:0000256" key="2">
    <source>
        <dbReference type="SAM" id="MobiDB-lite"/>
    </source>
</evidence>
<dbReference type="SUPFAM" id="SSF56436">
    <property type="entry name" value="C-type lectin-like"/>
    <property type="match status" value="3"/>
</dbReference>
<keyword evidence="1" id="KW-1015">Disulfide bond</keyword>
<dbReference type="Pfam" id="PF00059">
    <property type="entry name" value="Lectin_C"/>
    <property type="match status" value="2"/>
</dbReference>
<sequence>MKLEFFSTDSSKSYIINTSSSTWREAQSFCRQYHTDLTSVRNQTDSQLIHNLINDPHTSVWIGLFRDLFEWSDNRYSAFRYWDSGEPSFRYGSISEDCAGFRMNVQGKWNDSPCTFLRTFMCHEGADLETALEKPRTTLGPGISDSGTPDDAQYRTAFLFFDRPTEHGVCCEEEMGMVNSSDPEESDGESLRSRLPWMQTGDSSKSYIIDTSKKTWREAHSFCRQYHTDLISVRNQTDNQLIHNIINDPHTSVWIVIKVNNEWKWHAVSCSASHTFVCHEDELILIQKNLSWTEAVRYCKENHVDLVSVDSQKIQLMVTELLHQAWTAEQIHPSRKSVFSKSHDLLYMMSFPPEEKTSKTPRQMPRLSAAEKQRRYRARRDADPAKREAYLAKGRQKWREKREQGAYYMPICEQSEREKRAKRKAWRRAQEQSRRRKKQASAIVTPPLSPDSEEQPLPQPGRQRIQGRRTRRRRYQKIYIENHKLKEKLKAQTKTSDKYRKRYERLLCSVDSPSKRTKRMLGTSPVSNDVRRTLVYYHALVKSLKQKFQCAAKEKTRNLIARIVSGKILKKYRFQKIIHDTLGVSAKRFCKNVNTNGDEIACFARGLLKRTADRLVSQGEDISTAKHLFNALVNTNTAVKIFYIEEATVKKAIQQMPQRLPAVPCTMRIHQVITQAPGKLTYRDVSCLCSTRQILQCQCYQAQAFDFKVNSAVPALHQGQPDLEVQWDRDDIVGQWCVIRYDDEVYPGTIVEDIQQEYTMDVLAQELEHYGVPTETSTCLGKSIYERSPMHEALHLSGPLTTHH</sequence>
<feature type="region of interest" description="Disordered" evidence="2">
    <location>
        <begin position="423"/>
        <end position="472"/>
    </location>
</feature>
<evidence type="ECO:0000313" key="5">
    <source>
        <dbReference type="Proteomes" id="UP000324632"/>
    </source>
</evidence>
<feature type="domain" description="C-type lectin" evidence="3">
    <location>
        <begin position="202"/>
        <end position="265"/>
    </location>
</feature>
<dbReference type="Gene3D" id="3.10.100.10">
    <property type="entry name" value="Mannose-Binding Protein A, subunit A"/>
    <property type="match status" value="2"/>
</dbReference>
<protein>
    <recommendedName>
        <fullName evidence="3">C-type lectin domain-containing protein</fullName>
    </recommendedName>
</protein>
<name>A0A5A9PKL7_9TELE</name>
<keyword evidence="5" id="KW-1185">Reference proteome</keyword>
<dbReference type="PROSITE" id="PS50041">
    <property type="entry name" value="C_TYPE_LECTIN_2"/>
    <property type="match status" value="2"/>
</dbReference>